<reference evidence="3" key="1">
    <citation type="submission" date="2016-03" db="EMBL/GenBank/DDBJ databases">
        <authorList>
            <person name="Heylen K."/>
            <person name="De Vos P."/>
            <person name="Vekeman B."/>
        </authorList>
    </citation>
    <scope>NUCLEOTIDE SEQUENCE [LARGE SCALE GENOMIC DNA]</scope>
    <source>
        <strain evidence="3">R-45383</strain>
    </source>
</reference>
<dbReference type="AlphaFoldDB" id="A0A177P0F7"/>
<evidence type="ECO:0008006" key="4">
    <source>
        <dbReference type="Google" id="ProtNLM"/>
    </source>
</evidence>
<dbReference type="EMBL" id="LUUK01000068">
    <property type="protein sequence ID" value="OAI22983.1"/>
    <property type="molecule type" value="Genomic_DNA"/>
</dbReference>
<accession>A0A177P0F7</accession>
<feature type="chain" id="PRO_5008069756" description="Calcineurin-like phosphoesterase domain-containing protein" evidence="1">
    <location>
        <begin position="31"/>
        <end position="376"/>
    </location>
</feature>
<evidence type="ECO:0000313" key="2">
    <source>
        <dbReference type="EMBL" id="OAI22983.1"/>
    </source>
</evidence>
<organism evidence="2 3">
    <name type="scientific">Methylomonas koyamae</name>
    <dbReference type="NCBI Taxonomy" id="702114"/>
    <lineage>
        <taxon>Bacteria</taxon>
        <taxon>Pseudomonadati</taxon>
        <taxon>Pseudomonadota</taxon>
        <taxon>Gammaproteobacteria</taxon>
        <taxon>Methylococcales</taxon>
        <taxon>Methylococcaceae</taxon>
        <taxon>Methylomonas</taxon>
    </lineage>
</organism>
<protein>
    <recommendedName>
        <fullName evidence="4">Calcineurin-like phosphoesterase domain-containing protein</fullName>
    </recommendedName>
</protein>
<evidence type="ECO:0000256" key="1">
    <source>
        <dbReference type="SAM" id="SignalP"/>
    </source>
</evidence>
<dbReference type="SUPFAM" id="SSF56300">
    <property type="entry name" value="Metallo-dependent phosphatases"/>
    <property type="match status" value="1"/>
</dbReference>
<dbReference type="RefSeq" id="WP_064026152.1">
    <property type="nucleotide sequence ID" value="NZ_LUUK01000068.1"/>
</dbReference>
<name>A0A177P0F7_9GAMM</name>
<gene>
    <name evidence="2" type="ORF">A1355_22110</name>
</gene>
<dbReference type="Proteomes" id="UP000077628">
    <property type="component" value="Unassembled WGS sequence"/>
</dbReference>
<proteinExistence type="predicted"/>
<keyword evidence="1" id="KW-0732">Signal</keyword>
<comment type="caution">
    <text evidence="2">The sequence shown here is derived from an EMBL/GenBank/DDBJ whole genome shotgun (WGS) entry which is preliminary data.</text>
</comment>
<keyword evidence="3" id="KW-1185">Reference proteome</keyword>
<dbReference type="STRING" id="702114.A1355_22110"/>
<sequence length="376" mass="41111">MRTLFMHVKLLLPASALCVAGLLFAASANADGDRRDDENADRPVTIAVIGDWPYNKLLLDNAHLLIDSVNADPAVSRLIHVGDIHAGSMPCTSADILPPIPLSNPGYNQKIFYQFQQFDKPVVYTPGDNEWTDCQKSKQFKSGDPLKELASVRGLFFAKPGVTLGKEAQVVSQARAFDPSFPSDAQFVENAMWQQGKVVFATLNVPGSNNDTLPWAGTFANQAAQDQEVAERTAADLRWLEATFKKAKKDHARAVVIAIQADMWDPAAITATTNELSAYTPIVQKLADLTDDFRGQVLLLNGDSHVYGSDRPLADPSSATGVIHHTQAVPNLTRITVQGSTTAPSEWLRLTIDPRKPQPFQWENVAYCNDPSLSCE</sequence>
<dbReference type="OrthoDB" id="58809at2"/>
<dbReference type="InterPro" id="IPR029052">
    <property type="entry name" value="Metallo-depent_PP-like"/>
</dbReference>
<evidence type="ECO:0000313" key="3">
    <source>
        <dbReference type="Proteomes" id="UP000077628"/>
    </source>
</evidence>
<feature type="signal peptide" evidence="1">
    <location>
        <begin position="1"/>
        <end position="30"/>
    </location>
</feature>